<keyword evidence="1" id="KW-0547">Nucleotide-binding</keyword>
<dbReference type="GO" id="GO:0016787">
    <property type="term" value="F:hydrolase activity"/>
    <property type="evidence" value="ECO:0007669"/>
    <property type="project" value="UniProtKB-KW"/>
</dbReference>
<evidence type="ECO:0000256" key="3">
    <source>
        <dbReference type="ARBA" id="ARBA00022806"/>
    </source>
</evidence>
<dbReference type="Proteomes" id="UP000005275">
    <property type="component" value="Chromosome"/>
</dbReference>
<dbReference type="SMART" id="SM00487">
    <property type="entry name" value="DEXDc"/>
    <property type="match status" value="1"/>
</dbReference>
<evidence type="ECO:0000313" key="6">
    <source>
        <dbReference type="EMBL" id="AHF05430.1"/>
    </source>
</evidence>
<protein>
    <recommendedName>
        <fullName evidence="5">Helicase ATP-binding domain-containing protein</fullName>
    </recommendedName>
</protein>
<dbReference type="InterPro" id="IPR027417">
    <property type="entry name" value="P-loop_NTPase"/>
</dbReference>
<accession>W0E3J6</accession>
<dbReference type="PANTHER" id="PTHR47959">
    <property type="entry name" value="ATP-DEPENDENT RNA HELICASE RHLE-RELATED"/>
    <property type="match status" value="1"/>
</dbReference>
<proteinExistence type="predicted"/>
<dbReference type="PROSITE" id="PS51192">
    <property type="entry name" value="HELICASE_ATP_BIND_1"/>
    <property type="match status" value="1"/>
</dbReference>
<dbReference type="eggNOG" id="COG1203">
    <property type="taxonomic scope" value="Bacteria"/>
</dbReference>
<gene>
    <name evidence="6" type="ORF">MARPU_06000</name>
</gene>
<evidence type="ECO:0000313" key="7">
    <source>
        <dbReference type="Proteomes" id="UP000005275"/>
    </source>
</evidence>
<dbReference type="Pfam" id="PF00270">
    <property type="entry name" value="DEAD"/>
    <property type="match status" value="1"/>
</dbReference>
<dbReference type="GO" id="GO:0003676">
    <property type="term" value="F:nucleic acid binding"/>
    <property type="evidence" value="ECO:0007669"/>
    <property type="project" value="InterPro"/>
</dbReference>
<dbReference type="GO" id="GO:0005829">
    <property type="term" value="C:cytosol"/>
    <property type="evidence" value="ECO:0007669"/>
    <property type="project" value="TreeGrafter"/>
</dbReference>
<dbReference type="PANTHER" id="PTHR47959:SF16">
    <property type="entry name" value="CRISPR-ASSOCIATED NUCLEASE_HELICASE CAS3-RELATED"/>
    <property type="match status" value="1"/>
</dbReference>
<dbReference type="InterPro" id="IPR011545">
    <property type="entry name" value="DEAD/DEAH_box_helicase_dom"/>
</dbReference>
<reference evidence="6 7" key="1">
    <citation type="submission" date="2013-12" db="EMBL/GenBank/DDBJ databases">
        <authorList>
            <consortium name="DOE Joint Genome Institute"/>
            <person name="Bryant D.A."/>
            <person name="Huntemann M."/>
            <person name="Han J."/>
            <person name="Chen A."/>
            <person name="Kyrpides N."/>
            <person name="Mavromatis K."/>
            <person name="Markowitz V."/>
            <person name="Palaniappan K."/>
            <person name="Ivanova N."/>
            <person name="Schaumberg A."/>
            <person name="Pati A."/>
            <person name="Liolios K."/>
            <person name="Nordberg H.P."/>
            <person name="Cantor M.N."/>
            <person name="Hua S.X."/>
            <person name="Woyke T."/>
        </authorList>
    </citation>
    <scope>NUCLEOTIDE SEQUENCE [LARGE SCALE GENOMIC DNA]</scope>
    <source>
        <strain evidence="6 7">984</strain>
    </source>
</reference>
<sequence>MDVIIARHCVAAGEDGLSPLQRDLIEHPARIRIAEAPTGAGKSYAFQRALRDRGHRILFIVPTRRLAQNLANGLSNDLQDAGWSRQKAAQSVAIWSSDQTAVLRSQGVASINGVRLLQMTDLGSFDGGMIVATPEVVSGLLIRRRVEAGQAGEGVFDMLEQFDHIVFDEFHSIEARGFGLAALFARLATVQLDNRVGFGVSRISFLSATPLDLKPTLVDIGIPEEAIALLRERIVPDGRPLHGDVRLSLVDSPSLYDLVLDHLNEVVEELAAGRQVVIVYNRLVDLEKDLPALSRKLPEAGIDPARVLVINSVRDSTAKGRHQGGFAIGRQRDPLAYDLILATASVEMGVTFRNADFMLMEPGFEAMSFLQRYGRAARRGANGRVIVRIEEQRKPWLRAVVDWVRERPGERSTIAALTQVLSRSVQAEFSPHNTASTFGQLSSQAKWCTALYWSVLLEHASNRQPRRGHLLAHQPKGAGAFYRLEQRVRQLADEPGLTEQVNHWLKLFHAQAFDLRTIEPKIRVVSDTGEAYDYPRVWLQRETEVFERGIETGDEIHIQGGLDDYWREDKDRHAKRDWICHFPHTTRTLRLPCDERLVNRWCDELEDIDPYEFDWEDHPQALEAVQKLVRLTGLVPGHDPEISLDAVSGVL</sequence>
<dbReference type="GO" id="GO:0005524">
    <property type="term" value="F:ATP binding"/>
    <property type="evidence" value="ECO:0007669"/>
    <property type="project" value="UniProtKB-KW"/>
</dbReference>
<dbReference type="InterPro" id="IPR050079">
    <property type="entry name" value="DEAD_box_RNA_helicase"/>
</dbReference>
<dbReference type="RefSeq" id="WP_005220810.1">
    <property type="nucleotide sequence ID" value="NZ_CP007031.1"/>
</dbReference>
<dbReference type="STRING" id="765910.MARPU_06000"/>
<dbReference type="AlphaFoldDB" id="W0E3J6"/>
<evidence type="ECO:0000256" key="1">
    <source>
        <dbReference type="ARBA" id="ARBA00022741"/>
    </source>
</evidence>
<feature type="domain" description="Helicase ATP-binding" evidence="5">
    <location>
        <begin position="23"/>
        <end position="228"/>
    </location>
</feature>
<keyword evidence="4" id="KW-0067">ATP-binding</keyword>
<keyword evidence="3" id="KW-0347">Helicase</keyword>
<name>W0E3J6_MARPU</name>
<dbReference type="HOGENOM" id="CLU_420814_0_0_6"/>
<dbReference type="InterPro" id="IPR014001">
    <property type="entry name" value="Helicase_ATP-bd"/>
</dbReference>
<keyword evidence="2" id="KW-0378">Hydrolase</keyword>
<evidence type="ECO:0000256" key="2">
    <source>
        <dbReference type="ARBA" id="ARBA00022801"/>
    </source>
</evidence>
<evidence type="ECO:0000259" key="5">
    <source>
        <dbReference type="PROSITE" id="PS51192"/>
    </source>
</evidence>
<dbReference type="SUPFAM" id="SSF52540">
    <property type="entry name" value="P-loop containing nucleoside triphosphate hydrolases"/>
    <property type="match status" value="1"/>
</dbReference>
<dbReference type="EMBL" id="CP007031">
    <property type="protein sequence ID" value="AHF05430.1"/>
    <property type="molecule type" value="Genomic_DNA"/>
</dbReference>
<keyword evidence="7" id="KW-1185">Reference proteome</keyword>
<organism evidence="6 7">
    <name type="scientific">Marichromatium purpuratum 984</name>
    <dbReference type="NCBI Taxonomy" id="765910"/>
    <lineage>
        <taxon>Bacteria</taxon>
        <taxon>Pseudomonadati</taxon>
        <taxon>Pseudomonadota</taxon>
        <taxon>Gammaproteobacteria</taxon>
        <taxon>Chromatiales</taxon>
        <taxon>Chromatiaceae</taxon>
        <taxon>Marichromatium</taxon>
    </lineage>
</organism>
<dbReference type="KEGG" id="mpur:MARPU_06000"/>
<dbReference type="GO" id="GO:0003724">
    <property type="term" value="F:RNA helicase activity"/>
    <property type="evidence" value="ECO:0007669"/>
    <property type="project" value="TreeGrafter"/>
</dbReference>
<evidence type="ECO:0000256" key="4">
    <source>
        <dbReference type="ARBA" id="ARBA00022840"/>
    </source>
</evidence>
<dbReference type="Gene3D" id="3.40.50.300">
    <property type="entry name" value="P-loop containing nucleotide triphosphate hydrolases"/>
    <property type="match status" value="2"/>
</dbReference>